<sequence>MSEHEQQEQTPGQDVNAESIIDERRQESPLSQDVNTESIIDEKSEEPTLSRDVDTESIIDERREEPTSIQDVNTESMIDERGEEPPIYETPEPANLPVHTFEMASPLPMTAGKTYELENETKVTTFSWDKQNEVSISETQPDENESKVNTESLVTLVPNDHEEVPSLASNQPEETSAGLNTENVLNRVIDELERTPTFLCAESDEIKARAYTSSIFDFVTKTMLDKDFKLALVVDQFNQSLIDCHEVLTKQFAIPELEQQFFDHFPIEELDQLLCAIKRQENNFDQFPQLKKNLNLLLELFHNFVLKHTLNIPGATDRKEFYTRADDEVFCVLEAPWNCIAEQDLFIEQISAVAPWDGYQTLPSDIWIVHEPVVITSAQFDPDNPLIQTEQPWKISFHLQLPEPEMYPVVFYSQLKDSSPINWTLLPTTKLVKTVMASLKDLSQKMAFVIAQRPRWKTQELTQEGGWLTTNWGVSLFVPPLALRIRLPITVKEMYKPSIEEFTSLVGSKEQMKSLVAMSHFVKISSVKKQVRLPLMLSIPLKIKNEKPIAYKSSQVEALTMEPFQGTVHLQHKIRSWFY</sequence>
<proteinExistence type="predicted"/>
<feature type="compositionally biased region" description="Polar residues" evidence="1">
    <location>
        <begin position="28"/>
        <end position="38"/>
    </location>
</feature>
<protein>
    <submittedName>
        <fullName evidence="2">Uncharacterized protein</fullName>
    </submittedName>
</protein>
<dbReference type="Proteomes" id="UP001626550">
    <property type="component" value="Unassembled WGS sequence"/>
</dbReference>
<evidence type="ECO:0000256" key="1">
    <source>
        <dbReference type="SAM" id="MobiDB-lite"/>
    </source>
</evidence>
<evidence type="ECO:0000313" key="2">
    <source>
        <dbReference type="EMBL" id="KAL3312492.1"/>
    </source>
</evidence>
<feature type="compositionally biased region" description="Polar residues" evidence="1">
    <location>
        <begin position="67"/>
        <end position="76"/>
    </location>
</feature>
<feature type="region of interest" description="Disordered" evidence="1">
    <location>
        <begin position="1"/>
        <end position="94"/>
    </location>
</feature>
<dbReference type="EMBL" id="JBJKFK010001677">
    <property type="protein sequence ID" value="KAL3312492.1"/>
    <property type="molecule type" value="Genomic_DNA"/>
</dbReference>
<comment type="caution">
    <text evidence="2">The sequence shown here is derived from an EMBL/GenBank/DDBJ whole genome shotgun (WGS) entry which is preliminary data.</text>
</comment>
<reference evidence="2 3" key="1">
    <citation type="submission" date="2024-11" db="EMBL/GenBank/DDBJ databases">
        <title>Adaptive evolution of stress response genes in parasites aligns with host niche diversity.</title>
        <authorList>
            <person name="Hahn C."/>
            <person name="Resl P."/>
        </authorList>
    </citation>
    <scope>NUCLEOTIDE SEQUENCE [LARGE SCALE GENOMIC DNA]</scope>
    <source>
        <strain evidence="2">EGGRZ-B1_66</strain>
        <tissue evidence="2">Body</tissue>
    </source>
</reference>
<dbReference type="AlphaFoldDB" id="A0ABD2Q072"/>
<organism evidence="2 3">
    <name type="scientific">Cichlidogyrus casuarinus</name>
    <dbReference type="NCBI Taxonomy" id="1844966"/>
    <lineage>
        <taxon>Eukaryota</taxon>
        <taxon>Metazoa</taxon>
        <taxon>Spiralia</taxon>
        <taxon>Lophotrochozoa</taxon>
        <taxon>Platyhelminthes</taxon>
        <taxon>Monogenea</taxon>
        <taxon>Monopisthocotylea</taxon>
        <taxon>Dactylogyridea</taxon>
        <taxon>Ancyrocephalidae</taxon>
        <taxon>Cichlidogyrus</taxon>
    </lineage>
</organism>
<keyword evidence="3" id="KW-1185">Reference proteome</keyword>
<gene>
    <name evidence="2" type="ORF">Ciccas_008913</name>
</gene>
<evidence type="ECO:0000313" key="3">
    <source>
        <dbReference type="Proteomes" id="UP001626550"/>
    </source>
</evidence>
<feature type="compositionally biased region" description="Basic and acidic residues" evidence="1">
    <location>
        <begin position="40"/>
        <end position="66"/>
    </location>
</feature>
<name>A0ABD2Q072_9PLAT</name>
<accession>A0ABD2Q072</accession>